<sequence>MNIMSNEFKKWLGKTQTTEDEVSLTLVRRAAAMSDMDPLIFQRGSELPPHWYSMFFTPNAPASQIGPDGHPQKGDFLPPIPLPRRMFVGREVNFIRPLLVGDQARKISEIAAITPKQGRSGKLVFVQVKHTIEINGDPSLVELQNIIYREPAIKAATVNENGTELLSMIDPADYAWSEPRTIEPIHLFRYSALTWNGHRIHYDADYARSEEGYPGCVMNGALTVHWLIDEALRHHPDRKLSQLKARLSSPLFMGDSVHLCGSNFRDQGDASVMDVVAVNKDGKVSASVELHFKKTI</sequence>
<proteinExistence type="predicted"/>
<dbReference type="SUPFAM" id="SSF54637">
    <property type="entry name" value="Thioesterase/thiol ester dehydrase-isomerase"/>
    <property type="match status" value="2"/>
</dbReference>
<evidence type="ECO:0000313" key="3">
    <source>
        <dbReference type="Proteomes" id="UP000635316"/>
    </source>
</evidence>
<dbReference type="EMBL" id="JAENGP010000021">
    <property type="protein sequence ID" value="MBK1782469.1"/>
    <property type="molecule type" value="Genomic_DNA"/>
</dbReference>
<evidence type="ECO:0000313" key="2">
    <source>
        <dbReference type="EMBL" id="MBK1782469.1"/>
    </source>
</evidence>
<accession>A0ABS1EHK1</accession>
<name>A0ABS1EHK1_9BURK</name>
<keyword evidence="3" id="KW-1185">Reference proteome</keyword>
<dbReference type="PANTHER" id="PTHR28152">
    <property type="entry name" value="HYDROXYACYL-THIOESTER DEHYDRATASE TYPE 2, MITOCHONDRIAL"/>
    <property type="match status" value="1"/>
</dbReference>
<evidence type="ECO:0000259" key="1">
    <source>
        <dbReference type="Pfam" id="PF13452"/>
    </source>
</evidence>
<dbReference type="InterPro" id="IPR052741">
    <property type="entry name" value="Mitochondrial_HTD2"/>
</dbReference>
<dbReference type="InterPro" id="IPR039569">
    <property type="entry name" value="FAS1-like_DH_region"/>
</dbReference>
<feature type="domain" description="FAS1-like dehydratase" evidence="1">
    <location>
        <begin position="54"/>
        <end position="133"/>
    </location>
</feature>
<dbReference type="Gene3D" id="3.10.129.10">
    <property type="entry name" value="Hotdog Thioesterase"/>
    <property type="match status" value="2"/>
</dbReference>
<protein>
    <submittedName>
        <fullName evidence="2">MaoC family dehydratase N-terminal domain-containing protein</fullName>
    </submittedName>
</protein>
<dbReference type="InterPro" id="IPR029069">
    <property type="entry name" value="HotDog_dom_sf"/>
</dbReference>
<organism evidence="2 3">
    <name type="scientific">Advenella mandrilli</name>
    <dbReference type="NCBI Taxonomy" id="2800330"/>
    <lineage>
        <taxon>Bacteria</taxon>
        <taxon>Pseudomonadati</taxon>
        <taxon>Pseudomonadota</taxon>
        <taxon>Betaproteobacteria</taxon>
        <taxon>Burkholderiales</taxon>
        <taxon>Alcaligenaceae</taxon>
    </lineage>
</organism>
<dbReference type="Pfam" id="PF13452">
    <property type="entry name" value="FAS1_DH_region"/>
    <property type="match status" value="1"/>
</dbReference>
<comment type="caution">
    <text evidence="2">The sequence shown here is derived from an EMBL/GenBank/DDBJ whole genome shotgun (WGS) entry which is preliminary data.</text>
</comment>
<dbReference type="Proteomes" id="UP000635316">
    <property type="component" value="Unassembled WGS sequence"/>
</dbReference>
<reference evidence="2 3" key="1">
    <citation type="submission" date="2020-12" db="EMBL/GenBank/DDBJ databases">
        <authorList>
            <person name="Lu T."/>
            <person name="Wang Q."/>
            <person name="Han X."/>
        </authorList>
    </citation>
    <scope>NUCLEOTIDE SEQUENCE [LARGE SCALE GENOMIC DNA]</scope>
    <source>
        <strain evidence="2 3">WQ 585</strain>
    </source>
</reference>
<gene>
    <name evidence="2" type="ORF">JHL22_14730</name>
</gene>
<dbReference type="PANTHER" id="PTHR28152:SF1">
    <property type="entry name" value="HYDROXYACYL-THIOESTER DEHYDRATASE TYPE 2, MITOCHONDRIAL"/>
    <property type="match status" value="1"/>
</dbReference>